<sequence>MAAVEAGGFAHGVHLNDVRGPAPGQGERALVRAMWIVRE</sequence>
<proteinExistence type="predicted"/>
<dbReference type="AlphaFoldDB" id="L8PEJ7"/>
<comment type="caution">
    <text evidence="1">The sequence shown here is derived from an EMBL/GenBank/DDBJ whole genome shotgun (WGS) entry which is preliminary data.</text>
</comment>
<protein>
    <submittedName>
        <fullName evidence="1">Uncharacterized protein</fullName>
    </submittedName>
</protein>
<reference evidence="1 2" key="1">
    <citation type="journal article" date="2013" name="Genome Announc.">
        <title>Draft Genome Sequence of Streptomyces viridochromogenes Strain Tu57, Producer of Avilamycin.</title>
        <authorList>
            <person name="Gruning B.A."/>
            <person name="Erxleben A."/>
            <person name="Hahnlein A."/>
            <person name="Gunther S."/>
        </authorList>
    </citation>
    <scope>NUCLEOTIDE SEQUENCE [LARGE SCALE GENOMIC DNA]</scope>
    <source>
        <strain evidence="1 2">Tue57</strain>
    </source>
</reference>
<accession>L8PEJ7</accession>
<organism evidence="1 2">
    <name type="scientific">Streptomyces viridochromogenes Tue57</name>
    <dbReference type="NCBI Taxonomy" id="1160705"/>
    <lineage>
        <taxon>Bacteria</taxon>
        <taxon>Bacillati</taxon>
        <taxon>Actinomycetota</taxon>
        <taxon>Actinomycetes</taxon>
        <taxon>Kitasatosporales</taxon>
        <taxon>Streptomycetaceae</taxon>
        <taxon>Streptomyces</taxon>
    </lineage>
</organism>
<dbReference type="EMBL" id="AMLP01000127">
    <property type="protein sequence ID" value="ELS54820.1"/>
    <property type="molecule type" value="Genomic_DNA"/>
</dbReference>
<dbReference type="Proteomes" id="UP000011205">
    <property type="component" value="Unassembled WGS sequence"/>
</dbReference>
<name>L8PEJ7_STRVR</name>
<evidence type="ECO:0000313" key="1">
    <source>
        <dbReference type="EMBL" id="ELS54820.1"/>
    </source>
</evidence>
<evidence type="ECO:0000313" key="2">
    <source>
        <dbReference type="Proteomes" id="UP000011205"/>
    </source>
</evidence>
<dbReference type="PATRIC" id="fig|1160705.3.peg.4228"/>
<gene>
    <name evidence="1" type="ORF">STVIR_4277</name>
</gene>